<evidence type="ECO:0000256" key="1">
    <source>
        <dbReference type="ARBA" id="ARBA00012468"/>
    </source>
</evidence>
<keyword evidence="6" id="KW-0012">Acyltransferase</keyword>
<keyword evidence="3 6" id="KW-0808">Transferase</keyword>
<accession>T1T1P5</accession>
<dbReference type="GO" id="GO:0016756">
    <property type="term" value="F:glutathione gamma-glutamylcysteinyltransferase activity"/>
    <property type="evidence" value="ECO:0007669"/>
    <property type="project" value="UniProtKB-EC"/>
</dbReference>
<organism evidence="6">
    <name type="scientific">Ancylostoma ceylanicum</name>
    <dbReference type="NCBI Taxonomy" id="53326"/>
    <lineage>
        <taxon>Eukaryota</taxon>
        <taxon>Metazoa</taxon>
        <taxon>Ecdysozoa</taxon>
        <taxon>Nematoda</taxon>
        <taxon>Chromadorea</taxon>
        <taxon>Rhabditida</taxon>
        <taxon>Rhabditina</taxon>
        <taxon>Rhabditomorpha</taxon>
        <taxon>Strongyloidea</taxon>
        <taxon>Ancylostomatidae</taxon>
        <taxon>Ancylostomatinae</taxon>
        <taxon>Ancylostoma</taxon>
    </lineage>
</organism>
<dbReference type="PANTHER" id="PTHR33447">
    <property type="entry name" value="GLUTATHIONE GAMMA-GLUTAMYLCYSTEINYLTRANSFERASE"/>
    <property type="match status" value="1"/>
</dbReference>
<dbReference type="AlphaFoldDB" id="T1T1P5"/>
<dbReference type="Pfam" id="PF05023">
    <property type="entry name" value="Phytochelatin"/>
    <property type="match status" value="1"/>
</dbReference>
<dbReference type="InterPro" id="IPR007719">
    <property type="entry name" value="PCS_N"/>
</dbReference>
<evidence type="ECO:0000259" key="5">
    <source>
        <dbReference type="PROSITE" id="PS51443"/>
    </source>
</evidence>
<dbReference type="FunFam" id="3.90.70.30:FF:000001">
    <property type="entry name" value="Glutathione gamma-glutamylcysteinyltransferase 1"/>
    <property type="match status" value="1"/>
</dbReference>
<dbReference type="Gene3D" id="3.90.70.30">
    <property type="entry name" value="Phytochelatin synthase, N-terminal domain"/>
    <property type="match status" value="1"/>
</dbReference>
<dbReference type="SUPFAM" id="SSF54001">
    <property type="entry name" value="Cysteine proteinases"/>
    <property type="match status" value="1"/>
</dbReference>
<proteinExistence type="evidence at transcript level"/>
<protein>
    <recommendedName>
        <fullName evidence="1">glutathione gamma-glutamylcysteinyltransferase</fullName>
        <ecNumber evidence="1">2.3.2.15</ecNumber>
    </recommendedName>
</protein>
<dbReference type="EMBL" id="KC914882">
    <property type="protein sequence ID" value="AGT57959.1"/>
    <property type="molecule type" value="mRNA"/>
</dbReference>
<name>T1T1P5_9BILA</name>
<sequence>MVSRVFDLGKMSVKAKNFYRRALPSSCVDFSSEEGKQLFKESLLEGNANIYFRLAAQFRTQDEPAYCGLSTLVMVLNALEVDPGRVWKAPWRFYHETMLDCCVPLESVKKTGINLAQFACLAVCNRLHSVLKYGQEGEDFLSMLRKDVVASVRSDTNVVVASYDRSQLQQTGTGHFSPLAAYHTASDRVLIMDVARFKYPPHWVTLRQLQVAMCSLDKSTKRTRGYVMLQLRTDSMPLIAFALKSNLGSNDADFATAVLSWKEFLLCDMMPDEKEELQLCCRKFGQCFSPHALCSSEKDVMVDKANNYRDSAESLSKACRTVCSEVRQTSIAGVFSSSAVAALMLAWPFEPGYSERSDRLAQLAKQELKSFSPDTRNEIDLLTTQLLTLIECSRPPPVLPGKVNSEPSKCQWHSDACCCINDIKL</sequence>
<keyword evidence="4" id="KW-0479">Metal-binding</keyword>
<dbReference type="PROSITE" id="PS51443">
    <property type="entry name" value="PCS"/>
    <property type="match status" value="1"/>
</dbReference>
<dbReference type="GO" id="GO:0046938">
    <property type="term" value="P:phytochelatin biosynthetic process"/>
    <property type="evidence" value="ECO:0007669"/>
    <property type="project" value="InterPro"/>
</dbReference>
<evidence type="ECO:0000313" key="6">
    <source>
        <dbReference type="EMBL" id="AGT57959.1"/>
    </source>
</evidence>
<dbReference type="GO" id="GO:0046872">
    <property type="term" value="F:metal ion binding"/>
    <property type="evidence" value="ECO:0007669"/>
    <property type="project" value="UniProtKB-KW"/>
</dbReference>
<evidence type="ECO:0000256" key="3">
    <source>
        <dbReference type="ARBA" id="ARBA00022679"/>
    </source>
</evidence>
<evidence type="ECO:0000256" key="2">
    <source>
        <dbReference type="ARBA" id="ARBA00022539"/>
    </source>
</evidence>
<dbReference type="GO" id="GO:0010273">
    <property type="term" value="P:detoxification of copper ion"/>
    <property type="evidence" value="ECO:0007669"/>
    <property type="project" value="TreeGrafter"/>
</dbReference>
<dbReference type="InterPro" id="IPR040409">
    <property type="entry name" value="PCS-like"/>
</dbReference>
<dbReference type="EC" id="2.3.2.15" evidence="1"/>
<dbReference type="InterPro" id="IPR038765">
    <property type="entry name" value="Papain-like_cys_pep_sf"/>
</dbReference>
<feature type="domain" description="Peptidase C83" evidence="5">
    <location>
        <begin position="13"/>
        <end position="234"/>
    </location>
</feature>
<evidence type="ECO:0000256" key="4">
    <source>
        <dbReference type="ARBA" id="ARBA00022723"/>
    </source>
</evidence>
<dbReference type="InterPro" id="IPR038156">
    <property type="entry name" value="PCS_N_sf"/>
</dbReference>
<keyword evidence="2" id="KW-0104">Cadmium</keyword>
<dbReference type="PANTHER" id="PTHR33447:SF2">
    <property type="entry name" value="GLUTATHIONE GAMMA-GLUTAMYLCYSTEINYLTRANSFERASE"/>
    <property type="match status" value="1"/>
</dbReference>
<reference evidence="6" key="1">
    <citation type="journal article" date="2013" name="Mol. Biochem. Parasitol.">
        <title>Characterization of the phytochelatin synthase from the human parasitic nematode Ancylostoma ceylanicum.</title>
        <authorList>
            <person name="Rigouin C."/>
            <person name="Vermeire J.J."/>
            <person name="Nylin E."/>
            <person name="Williams D.L."/>
        </authorList>
    </citation>
    <scope>NUCLEOTIDE SEQUENCE</scope>
</reference>
<dbReference type="GO" id="GO:0098849">
    <property type="term" value="P:cellular detoxification of cadmium ion"/>
    <property type="evidence" value="ECO:0007669"/>
    <property type="project" value="TreeGrafter"/>
</dbReference>